<organism evidence="4 5">
    <name type="scientific">Sclerotinia borealis (strain F-4128)</name>
    <dbReference type="NCBI Taxonomy" id="1432307"/>
    <lineage>
        <taxon>Eukaryota</taxon>
        <taxon>Fungi</taxon>
        <taxon>Dikarya</taxon>
        <taxon>Ascomycota</taxon>
        <taxon>Pezizomycotina</taxon>
        <taxon>Leotiomycetes</taxon>
        <taxon>Helotiales</taxon>
        <taxon>Sclerotiniaceae</taxon>
        <taxon>Sclerotinia</taxon>
    </lineage>
</organism>
<protein>
    <submittedName>
        <fullName evidence="4">Putative 15-hydroxyprostaglandin dehydrogenase</fullName>
    </submittedName>
</protein>
<dbReference type="EMBL" id="AYSA01000287">
    <property type="protein sequence ID" value="ESZ93821.1"/>
    <property type="molecule type" value="Genomic_DNA"/>
</dbReference>
<evidence type="ECO:0000313" key="4">
    <source>
        <dbReference type="EMBL" id="ESZ93821.1"/>
    </source>
</evidence>
<dbReference type="PRINTS" id="PR00080">
    <property type="entry name" value="SDRFAMILY"/>
</dbReference>
<comment type="similarity">
    <text evidence="1 3">Belongs to the short-chain dehydrogenases/reductases (SDR) family.</text>
</comment>
<comment type="caution">
    <text evidence="4">The sequence shown here is derived from an EMBL/GenBank/DDBJ whole genome shotgun (WGS) entry which is preliminary data.</text>
</comment>
<dbReference type="InterPro" id="IPR036291">
    <property type="entry name" value="NAD(P)-bd_dom_sf"/>
</dbReference>
<dbReference type="PRINTS" id="PR00081">
    <property type="entry name" value="GDHRDH"/>
</dbReference>
<dbReference type="Pfam" id="PF00106">
    <property type="entry name" value="adh_short"/>
    <property type="match status" value="1"/>
</dbReference>
<dbReference type="PANTHER" id="PTHR43180:SF10">
    <property type="entry name" value="NAD(P)-BINDING PROTEIN"/>
    <property type="match status" value="1"/>
</dbReference>
<name>W9CDA4_SCLBF</name>
<dbReference type="Gene3D" id="3.40.50.720">
    <property type="entry name" value="NAD(P)-binding Rossmann-like Domain"/>
    <property type="match status" value="1"/>
</dbReference>
<dbReference type="AlphaFoldDB" id="W9CDA4"/>
<evidence type="ECO:0000256" key="3">
    <source>
        <dbReference type="RuleBase" id="RU000363"/>
    </source>
</evidence>
<gene>
    <name evidence="4" type="ORF">SBOR_5816</name>
</gene>
<proteinExistence type="inferred from homology"/>
<dbReference type="PANTHER" id="PTHR43180">
    <property type="entry name" value="3-OXOACYL-(ACYL-CARRIER-PROTEIN) REDUCTASE (AFU_ORTHOLOGUE AFUA_6G11210)"/>
    <property type="match status" value="1"/>
</dbReference>
<evidence type="ECO:0000256" key="1">
    <source>
        <dbReference type="ARBA" id="ARBA00006484"/>
    </source>
</evidence>
<keyword evidence="2" id="KW-0560">Oxidoreductase</keyword>
<keyword evidence="5" id="KW-1185">Reference proteome</keyword>
<dbReference type="OrthoDB" id="37659at2759"/>
<evidence type="ECO:0000256" key="2">
    <source>
        <dbReference type="ARBA" id="ARBA00023002"/>
    </source>
</evidence>
<accession>W9CDA4</accession>
<dbReference type="Proteomes" id="UP000019487">
    <property type="component" value="Unassembled WGS sequence"/>
</dbReference>
<evidence type="ECO:0000313" key="5">
    <source>
        <dbReference type="Proteomes" id="UP000019487"/>
    </source>
</evidence>
<sequence>MSEFIIKDEDLTSLKGKVVIVTGGSSGIGLATVNLLLSLGASVISADINSPPEPISNPAFLFVQTNVSKWTDLTTLFKSAKEHNGRIDYVFANAGIGPRANYLVIESDDNGDLKEPVHDVLEVNFKSVVNTACLAIHYLKQQAEGGNIVLMGSSTGLQPLRAPDYSAAKAGVLGFGRSIQRTIKAAGLPIRVNTLAPSWTSSQVLPNLDGIMAAISHKAQPPLVVARSAAYLMTTTSREGDIIYVSDGKYTEIEQSILAPAYATIKGDGPSDDDILERIFGLCA</sequence>
<dbReference type="GO" id="GO:0016491">
    <property type="term" value="F:oxidoreductase activity"/>
    <property type="evidence" value="ECO:0007669"/>
    <property type="project" value="UniProtKB-KW"/>
</dbReference>
<dbReference type="SUPFAM" id="SSF51735">
    <property type="entry name" value="NAD(P)-binding Rossmann-fold domains"/>
    <property type="match status" value="1"/>
</dbReference>
<dbReference type="STRING" id="1432307.W9CDA4"/>
<reference evidence="4 5" key="1">
    <citation type="journal article" date="2014" name="Genome Announc.">
        <title>Draft genome sequence of Sclerotinia borealis, a psychrophilic plant pathogenic fungus.</title>
        <authorList>
            <person name="Mardanov A.V."/>
            <person name="Beletsky A.V."/>
            <person name="Kadnikov V.V."/>
            <person name="Ignatov A.N."/>
            <person name="Ravin N.V."/>
        </authorList>
    </citation>
    <scope>NUCLEOTIDE SEQUENCE [LARGE SCALE GENOMIC DNA]</scope>
    <source>
        <strain evidence="5">F-4157</strain>
    </source>
</reference>
<dbReference type="HOGENOM" id="CLU_010194_13_1_1"/>
<dbReference type="InterPro" id="IPR002347">
    <property type="entry name" value="SDR_fam"/>
</dbReference>